<keyword evidence="6" id="KW-1185">Reference proteome</keyword>
<dbReference type="Proteomes" id="UP001355206">
    <property type="component" value="Unassembled WGS sequence"/>
</dbReference>
<dbReference type="InterPro" id="IPR012318">
    <property type="entry name" value="HTH_CRP"/>
</dbReference>
<dbReference type="Pfam" id="PF13545">
    <property type="entry name" value="HTH_Crp_2"/>
    <property type="match status" value="1"/>
</dbReference>
<evidence type="ECO:0000313" key="5">
    <source>
        <dbReference type="EMBL" id="MEE7490627.1"/>
    </source>
</evidence>
<dbReference type="SUPFAM" id="SSF51206">
    <property type="entry name" value="cAMP-binding domain-like"/>
    <property type="match status" value="1"/>
</dbReference>
<reference evidence="5 6" key="1">
    <citation type="journal article" date="2012" name="Genet. Mol. Biol.">
        <title>Analysis of 16S rRNA and mxaF genes revealing insights into Methylobacterium niche-specific plant association.</title>
        <authorList>
            <person name="Dourado M.N."/>
            <person name="Andreote F.D."/>
            <person name="Dini-Andreote F."/>
            <person name="Conti R."/>
            <person name="Araujo J.M."/>
            <person name="Araujo W.L."/>
        </authorList>
    </citation>
    <scope>NUCLEOTIDE SEQUENCE [LARGE SCALE GENOMIC DNA]</scope>
    <source>
        <strain evidence="5 6">TC3-10</strain>
    </source>
</reference>
<proteinExistence type="predicted"/>
<dbReference type="InterPro" id="IPR036390">
    <property type="entry name" value="WH_DNA-bd_sf"/>
</dbReference>
<keyword evidence="2" id="KW-0238">DNA-binding</keyword>
<accession>A0ABU7TLN5</accession>
<evidence type="ECO:0000256" key="3">
    <source>
        <dbReference type="ARBA" id="ARBA00023163"/>
    </source>
</evidence>
<evidence type="ECO:0000256" key="1">
    <source>
        <dbReference type="ARBA" id="ARBA00023015"/>
    </source>
</evidence>
<evidence type="ECO:0000256" key="2">
    <source>
        <dbReference type="ARBA" id="ARBA00023125"/>
    </source>
</evidence>
<dbReference type="EMBL" id="MLCA01000002">
    <property type="protein sequence ID" value="MEE7490627.1"/>
    <property type="molecule type" value="Genomic_DNA"/>
</dbReference>
<protein>
    <submittedName>
        <fullName evidence="5">Crp/Fnr family transcriptional regulator</fullName>
    </submittedName>
</protein>
<keyword evidence="1" id="KW-0805">Transcription regulation</keyword>
<feature type="domain" description="HTH crp-type" evidence="4">
    <location>
        <begin position="161"/>
        <end position="234"/>
    </location>
</feature>
<dbReference type="Gene3D" id="1.10.10.10">
    <property type="entry name" value="Winged helix-like DNA-binding domain superfamily/Winged helix DNA-binding domain"/>
    <property type="match status" value="1"/>
</dbReference>
<keyword evidence="3" id="KW-0804">Transcription</keyword>
<organism evidence="5 6">
    <name type="scientific">Methylobacterium oryzae</name>
    <dbReference type="NCBI Taxonomy" id="334852"/>
    <lineage>
        <taxon>Bacteria</taxon>
        <taxon>Pseudomonadati</taxon>
        <taxon>Pseudomonadota</taxon>
        <taxon>Alphaproteobacteria</taxon>
        <taxon>Hyphomicrobiales</taxon>
        <taxon>Methylobacteriaceae</taxon>
        <taxon>Methylobacterium</taxon>
    </lineage>
</organism>
<gene>
    <name evidence="5" type="ORF">MOTC310_09110</name>
</gene>
<dbReference type="SUPFAM" id="SSF46785">
    <property type="entry name" value="Winged helix' DNA-binding domain"/>
    <property type="match status" value="1"/>
</dbReference>
<dbReference type="InterPro" id="IPR014710">
    <property type="entry name" value="RmlC-like_jellyroll"/>
</dbReference>
<evidence type="ECO:0000259" key="4">
    <source>
        <dbReference type="Pfam" id="PF13545"/>
    </source>
</evidence>
<evidence type="ECO:0000313" key="6">
    <source>
        <dbReference type="Proteomes" id="UP001355206"/>
    </source>
</evidence>
<comment type="caution">
    <text evidence="5">The sequence shown here is derived from an EMBL/GenBank/DDBJ whole genome shotgun (WGS) entry which is preliminary data.</text>
</comment>
<dbReference type="InterPro" id="IPR018490">
    <property type="entry name" value="cNMP-bd_dom_sf"/>
</dbReference>
<dbReference type="InterPro" id="IPR036388">
    <property type="entry name" value="WH-like_DNA-bd_sf"/>
</dbReference>
<sequence>MPRSRHREHLALLDRLVRKLAHGAALSENDHACLSHIVRHARIVEPQQRLVDEGDANQRVLVMLEGWAYRSKLLASGERLITDLILPGDISHVLTNLLGYADHSVTTLTSGIMAEIHPAEIEVALECSLGLRRALRWSSLQTDSILRQALINNGRRLAATRIAHLICEVRARLHAVEVSVEESFAWPLTQDELGDVTAMTKVHVNRSLRVLRENGLILLQQRRMHVPDAGRLAAFCDFTPDYLHLGYNSAEVRRSEMRASTMEMQAAVRQRVD</sequence>
<name>A0ABU7TLN5_9HYPH</name>
<dbReference type="Gene3D" id="2.60.120.10">
    <property type="entry name" value="Jelly Rolls"/>
    <property type="match status" value="1"/>
</dbReference>